<comment type="caution">
    <text evidence="1">The sequence shown here is derived from an EMBL/GenBank/DDBJ whole genome shotgun (WGS) entry which is preliminary data.</text>
</comment>
<dbReference type="Proteomes" id="UP001160148">
    <property type="component" value="Unassembled WGS sequence"/>
</dbReference>
<accession>A0AAV0VZP6</accession>
<protein>
    <submittedName>
        <fullName evidence="1">Uncharacterized protein</fullName>
    </submittedName>
</protein>
<name>A0AAV0VZP6_9HEMI</name>
<proteinExistence type="predicted"/>
<evidence type="ECO:0000313" key="2">
    <source>
        <dbReference type="Proteomes" id="UP001160148"/>
    </source>
</evidence>
<dbReference type="EMBL" id="CARXXK010000001">
    <property type="protein sequence ID" value="CAI6347116.1"/>
    <property type="molecule type" value="Genomic_DNA"/>
</dbReference>
<reference evidence="1 2" key="1">
    <citation type="submission" date="2023-01" db="EMBL/GenBank/DDBJ databases">
        <authorList>
            <person name="Whitehead M."/>
        </authorList>
    </citation>
    <scope>NUCLEOTIDE SEQUENCE [LARGE SCALE GENOMIC DNA]</scope>
</reference>
<keyword evidence="2" id="KW-1185">Reference proteome</keyword>
<organism evidence="1 2">
    <name type="scientific">Macrosiphum euphorbiae</name>
    <name type="common">potato aphid</name>
    <dbReference type="NCBI Taxonomy" id="13131"/>
    <lineage>
        <taxon>Eukaryota</taxon>
        <taxon>Metazoa</taxon>
        <taxon>Ecdysozoa</taxon>
        <taxon>Arthropoda</taxon>
        <taxon>Hexapoda</taxon>
        <taxon>Insecta</taxon>
        <taxon>Pterygota</taxon>
        <taxon>Neoptera</taxon>
        <taxon>Paraneoptera</taxon>
        <taxon>Hemiptera</taxon>
        <taxon>Sternorrhyncha</taxon>
        <taxon>Aphidomorpha</taxon>
        <taxon>Aphidoidea</taxon>
        <taxon>Aphididae</taxon>
        <taxon>Macrosiphini</taxon>
        <taxon>Macrosiphum</taxon>
    </lineage>
</organism>
<sequence>MPLEFVLSQKGNQQLINKGVVYTTDKIKEDKHIPITVLSRPALRIKEIVEDFGNRDTSDYLQGNAHNFQSQSC</sequence>
<dbReference type="AlphaFoldDB" id="A0AAV0VZP6"/>
<gene>
    <name evidence="1" type="ORF">MEUPH1_LOCUS3938</name>
</gene>
<evidence type="ECO:0000313" key="1">
    <source>
        <dbReference type="EMBL" id="CAI6347116.1"/>
    </source>
</evidence>